<sequence length="210" mass="21952">MERLGLASAALVSAALLGASAPSISGNDDAAQVSAHALTGNQLVEARLTDVNGRASGHIERVFLDESGDVAALRVRWRAGLTEDTVLLEQPIERFSYNPAANHLVTDAGFETLRRWSHEDRTGGRAADGVAVAAVGPGLLNGAVVNSRNGERLGRVVEVIESEAGEPATLVIASRSGWLDQRVTRRAVPANGAMWIAAERAVTISDNAGA</sequence>
<dbReference type="EMBL" id="JAZDRO010000008">
    <property type="protein sequence ID" value="MEE2567702.1"/>
    <property type="molecule type" value="Genomic_DNA"/>
</dbReference>
<gene>
    <name evidence="1" type="ORF">V0U35_13540</name>
</gene>
<organism evidence="1 2">
    <name type="scientific">Hyphobacterium marinum</name>
    <dbReference type="NCBI Taxonomy" id="3116574"/>
    <lineage>
        <taxon>Bacteria</taxon>
        <taxon>Pseudomonadati</taxon>
        <taxon>Pseudomonadota</taxon>
        <taxon>Alphaproteobacteria</taxon>
        <taxon>Maricaulales</taxon>
        <taxon>Maricaulaceae</taxon>
        <taxon>Hyphobacterium</taxon>
    </lineage>
</organism>
<accession>A0ABU7M1K4</accession>
<evidence type="ECO:0000313" key="2">
    <source>
        <dbReference type="Proteomes" id="UP001310692"/>
    </source>
</evidence>
<evidence type="ECO:0000313" key="1">
    <source>
        <dbReference type="EMBL" id="MEE2567702.1"/>
    </source>
</evidence>
<protein>
    <recommendedName>
        <fullName evidence="3">PRC-barrel domain-containing protein</fullName>
    </recommendedName>
</protein>
<name>A0ABU7M1K4_9PROT</name>
<dbReference type="RefSeq" id="WP_330197283.1">
    <property type="nucleotide sequence ID" value="NZ_JAZDRO010000008.1"/>
</dbReference>
<evidence type="ECO:0008006" key="3">
    <source>
        <dbReference type="Google" id="ProtNLM"/>
    </source>
</evidence>
<dbReference type="Proteomes" id="UP001310692">
    <property type="component" value="Unassembled WGS sequence"/>
</dbReference>
<keyword evidence="2" id="KW-1185">Reference proteome</keyword>
<reference evidence="1 2" key="1">
    <citation type="submission" date="2024-01" db="EMBL/GenBank/DDBJ databases">
        <title>Hyphobacterium bacterium isolated from marine sediment.</title>
        <authorList>
            <person name="Zhao S."/>
        </authorList>
    </citation>
    <scope>NUCLEOTIDE SEQUENCE [LARGE SCALE GENOMIC DNA]</scope>
    <source>
        <strain evidence="1 2">Y60-23</strain>
    </source>
</reference>
<proteinExistence type="predicted"/>
<comment type="caution">
    <text evidence="1">The sequence shown here is derived from an EMBL/GenBank/DDBJ whole genome shotgun (WGS) entry which is preliminary data.</text>
</comment>